<keyword evidence="4" id="KW-0808">Transferase</keyword>
<name>A0ABD6EN42_9BILA</name>
<evidence type="ECO:0000313" key="11">
    <source>
        <dbReference type="EMBL" id="MFH4978092.1"/>
    </source>
</evidence>
<organism evidence="11 12">
    <name type="scientific">Gnathostoma spinigerum</name>
    <dbReference type="NCBI Taxonomy" id="75299"/>
    <lineage>
        <taxon>Eukaryota</taxon>
        <taxon>Metazoa</taxon>
        <taxon>Ecdysozoa</taxon>
        <taxon>Nematoda</taxon>
        <taxon>Chromadorea</taxon>
        <taxon>Rhabditida</taxon>
        <taxon>Spirurina</taxon>
        <taxon>Gnathostomatomorpha</taxon>
        <taxon>Gnathostomatoidea</taxon>
        <taxon>Gnathostomatidae</taxon>
        <taxon>Gnathostoma</taxon>
    </lineage>
</organism>
<comment type="caution">
    <text evidence="11">The sequence shown here is derived from an EMBL/GenBank/DDBJ whole genome shotgun (WGS) entry which is preliminary data.</text>
</comment>
<evidence type="ECO:0000259" key="9">
    <source>
        <dbReference type="Pfam" id="PF16575"/>
    </source>
</evidence>
<dbReference type="AlphaFoldDB" id="A0ABD6EN42"/>
<dbReference type="GO" id="GO:0005730">
    <property type="term" value="C:nucleolus"/>
    <property type="evidence" value="ECO:0007669"/>
    <property type="project" value="UniProtKB-SubCell"/>
</dbReference>
<reference evidence="11 12" key="1">
    <citation type="submission" date="2024-08" db="EMBL/GenBank/DDBJ databases">
        <title>Gnathostoma spinigerum genome.</title>
        <authorList>
            <person name="Gonzalez-Bertolin B."/>
            <person name="Monzon S."/>
            <person name="Zaballos A."/>
            <person name="Jimenez P."/>
            <person name="Dekumyoy P."/>
            <person name="Varona S."/>
            <person name="Cuesta I."/>
            <person name="Sumanam S."/>
            <person name="Adisakwattana P."/>
            <person name="Gasser R.B."/>
            <person name="Hernandez-Gonzalez A."/>
            <person name="Young N.D."/>
            <person name="Perteguer M.J."/>
        </authorList>
    </citation>
    <scope>NUCLEOTIDE SEQUENCE [LARGE SCALE GENOMIC DNA]</scope>
    <source>
        <strain evidence="11">AL3</strain>
        <tissue evidence="11">Liver</tissue>
    </source>
</reference>
<evidence type="ECO:0000256" key="1">
    <source>
        <dbReference type="ARBA" id="ARBA00004604"/>
    </source>
</evidence>
<dbReference type="InterPro" id="IPR057570">
    <property type="entry name" value="NOL9_C"/>
</dbReference>
<evidence type="ECO:0000256" key="6">
    <source>
        <dbReference type="ARBA" id="ARBA00022777"/>
    </source>
</evidence>
<evidence type="ECO:0000256" key="8">
    <source>
        <dbReference type="ARBA" id="ARBA00023242"/>
    </source>
</evidence>
<protein>
    <submittedName>
        <fullName evidence="11">Uncharacterized protein</fullName>
    </submittedName>
</protein>
<gene>
    <name evidence="11" type="ORF">AB6A40_004801</name>
</gene>
<evidence type="ECO:0000256" key="5">
    <source>
        <dbReference type="ARBA" id="ARBA00022741"/>
    </source>
</evidence>
<keyword evidence="5" id="KW-0547">Nucleotide-binding</keyword>
<dbReference type="Proteomes" id="UP001608902">
    <property type="component" value="Unassembled WGS sequence"/>
</dbReference>
<proteinExistence type="inferred from homology"/>
<evidence type="ECO:0000256" key="7">
    <source>
        <dbReference type="ARBA" id="ARBA00022840"/>
    </source>
</evidence>
<keyword evidence="6" id="KW-0418">Kinase</keyword>
<dbReference type="GO" id="GO:0006364">
    <property type="term" value="P:rRNA processing"/>
    <property type="evidence" value="ECO:0007669"/>
    <property type="project" value="UniProtKB-KW"/>
</dbReference>
<dbReference type="EMBL" id="JBGFUD010002854">
    <property type="protein sequence ID" value="MFH4978092.1"/>
    <property type="molecule type" value="Genomic_DNA"/>
</dbReference>
<dbReference type="GO" id="GO:0005524">
    <property type="term" value="F:ATP binding"/>
    <property type="evidence" value="ECO:0007669"/>
    <property type="project" value="UniProtKB-KW"/>
</dbReference>
<evidence type="ECO:0000256" key="3">
    <source>
        <dbReference type="ARBA" id="ARBA00022552"/>
    </source>
</evidence>
<evidence type="ECO:0000256" key="4">
    <source>
        <dbReference type="ARBA" id="ARBA00022679"/>
    </source>
</evidence>
<feature type="domain" description="Clp1 P-loop" evidence="9">
    <location>
        <begin position="209"/>
        <end position="349"/>
    </location>
</feature>
<dbReference type="Gene3D" id="3.40.50.300">
    <property type="entry name" value="P-loop containing nucleotide triphosphate hydrolases"/>
    <property type="match status" value="1"/>
</dbReference>
<evidence type="ECO:0000313" key="12">
    <source>
        <dbReference type="Proteomes" id="UP001608902"/>
    </source>
</evidence>
<dbReference type="InterPro" id="IPR032319">
    <property type="entry name" value="CLP1_P"/>
</dbReference>
<keyword evidence="3" id="KW-0698">rRNA processing</keyword>
<dbReference type="InterPro" id="IPR045116">
    <property type="entry name" value="Clp1/Grc3"/>
</dbReference>
<comment type="similarity">
    <text evidence="2">Belongs to the Clp1 family. NOL9/GRC3 subfamily.</text>
</comment>
<comment type="subcellular location">
    <subcellularLocation>
        <location evidence="1">Nucleus</location>
        <location evidence="1">Nucleolus</location>
    </subcellularLocation>
</comment>
<dbReference type="PANTHER" id="PTHR12755:SF3">
    <property type="entry name" value="POLYNUCLEOTIDE 5'-HYDROXYL-KINASE NOL9"/>
    <property type="match status" value="1"/>
</dbReference>
<accession>A0ABD6EN42</accession>
<evidence type="ECO:0000259" key="10">
    <source>
        <dbReference type="Pfam" id="PF25467"/>
    </source>
</evidence>
<dbReference type="GO" id="GO:0016301">
    <property type="term" value="F:kinase activity"/>
    <property type="evidence" value="ECO:0007669"/>
    <property type="project" value="UniProtKB-KW"/>
</dbReference>
<keyword evidence="7" id="KW-0067">ATP-binding</keyword>
<dbReference type="InterPro" id="IPR027417">
    <property type="entry name" value="P-loop_NTPase"/>
</dbReference>
<dbReference type="PANTHER" id="PTHR12755">
    <property type="entry name" value="CLEAVAGE/POLYADENYLATION FACTOR IA SUBUNIT CLP1P"/>
    <property type="match status" value="1"/>
</dbReference>
<dbReference type="Pfam" id="PF25467">
    <property type="entry name" value="NOL9_C"/>
    <property type="match status" value="1"/>
</dbReference>
<evidence type="ECO:0000256" key="2">
    <source>
        <dbReference type="ARBA" id="ARBA00011003"/>
    </source>
</evidence>
<keyword evidence="12" id="KW-1185">Reference proteome</keyword>
<sequence>MIYCKMKECDAITEGEYCERYCCKCEQADYKLMIIKRKMTIYFSGCFDFQVLYGLVTVRRYRFRGGKFDENRFRRVSVPYKLSTPIEFCGDESDSIEAVNWQRLKWRITEVSDEVDKVKDNFAEGDSLILLRFKSSPVASIMKEIYKDPFFVPTALNFRFVHLSQFCAITLKSWKAPVSTFGEDVVAAHYRNIVARSEKEGKTITMIVGDKGVGKSTLAREIVNFVLDKELYDVYYLDADIGQAEFTPPGCISLHKVAEPMLGSPAFTQLSSCSNSYFFGDISPANDVALYQQLIIKLVNVFRSTTLSRSLLIINYLGWIYDRGTQLLNDLINSVSPDIIIRLKTVDDQTIERPDEGFPGNVKYSSSALLLDCKTKRDVMIDSLSPADHRKCLTIGYFAHLLPAPSPSAFPNIWPLTVRFKAIAIYMHPDISLIPDTYLFAALNATLVALCSWERKPGCDMVKRRILDDPEMVEIIHSDTVYLKFYGFGFIRAIDVEKKLFYMITPVPKATLKHVNTFARGTKINLPSIFFTSQEFKDAPYSLALHRNDSMVKWYEELRNVTFLRGRPTKKMK</sequence>
<keyword evidence="8" id="KW-0539">Nucleus</keyword>
<feature type="domain" description="NOL9 C-terminal" evidence="10">
    <location>
        <begin position="473"/>
        <end position="523"/>
    </location>
</feature>
<dbReference type="Pfam" id="PF16575">
    <property type="entry name" value="CLP1_P"/>
    <property type="match status" value="1"/>
</dbReference>